<proteinExistence type="predicted"/>
<dbReference type="Proteomes" id="UP001153636">
    <property type="component" value="Chromosome 8"/>
</dbReference>
<organism evidence="1 2">
    <name type="scientific">Psylliodes chrysocephalus</name>
    <dbReference type="NCBI Taxonomy" id="3402493"/>
    <lineage>
        <taxon>Eukaryota</taxon>
        <taxon>Metazoa</taxon>
        <taxon>Ecdysozoa</taxon>
        <taxon>Arthropoda</taxon>
        <taxon>Hexapoda</taxon>
        <taxon>Insecta</taxon>
        <taxon>Pterygota</taxon>
        <taxon>Neoptera</taxon>
        <taxon>Endopterygota</taxon>
        <taxon>Coleoptera</taxon>
        <taxon>Polyphaga</taxon>
        <taxon>Cucujiformia</taxon>
        <taxon>Chrysomeloidea</taxon>
        <taxon>Chrysomelidae</taxon>
        <taxon>Galerucinae</taxon>
        <taxon>Alticini</taxon>
        <taxon>Psylliodes</taxon>
    </lineage>
</organism>
<protein>
    <submittedName>
        <fullName evidence="1">Uncharacterized protein</fullName>
    </submittedName>
</protein>
<reference evidence="1" key="1">
    <citation type="submission" date="2022-01" db="EMBL/GenBank/DDBJ databases">
        <authorList>
            <person name="King R."/>
        </authorList>
    </citation>
    <scope>NUCLEOTIDE SEQUENCE</scope>
</reference>
<gene>
    <name evidence="1" type="ORF">PSYICH_LOCUS14654</name>
</gene>
<evidence type="ECO:0000313" key="2">
    <source>
        <dbReference type="Proteomes" id="UP001153636"/>
    </source>
</evidence>
<sequence>MITLLLKITIVVPAMILVMFHNLSGYDSHFLIKDIAVNWEGSIDVLPLTKEKFMNSGLEELDSYLTEFLHMIMEFPELDDGYLNLLRRKGVFPYDYLDNINKFEQTI</sequence>
<evidence type="ECO:0000313" key="1">
    <source>
        <dbReference type="EMBL" id="CAH1114921.1"/>
    </source>
</evidence>
<dbReference type="OrthoDB" id="6602337at2759"/>
<dbReference type="AlphaFoldDB" id="A0A9P0GM77"/>
<accession>A0A9P0GM77</accession>
<keyword evidence="2" id="KW-1185">Reference proteome</keyword>
<dbReference type="EMBL" id="OV651820">
    <property type="protein sequence ID" value="CAH1114921.1"/>
    <property type="molecule type" value="Genomic_DNA"/>
</dbReference>
<name>A0A9P0GM77_9CUCU</name>